<evidence type="ECO:0000256" key="13">
    <source>
        <dbReference type="SAM" id="Phobius"/>
    </source>
</evidence>
<reference evidence="14 15" key="1">
    <citation type="submission" date="2020-08" db="EMBL/GenBank/DDBJ databases">
        <title>Genomic Encyclopedia of Type Strains, Phase IV (KMG-IV): sequencing the most valuable type-strain genomes for metagenomic binning, comparative biology and taxonomic classification.</title>
        <authorList>
            <person name="Goeker M."/>
        </authorList>
    </citation>
    <scope>NUCLEOTIDE SEQUENCE [LARGE SCALE GENOMIC DNA]</scope>
    <source>
        <strain evidence="14 15">DSM 101465</strain>
    </source>
</reference>
<gene>
    <name evidence="14" type="ORF">HNQ73_002849</name>
</gene>
<evidence type="ECO:0000256" key="12">
    <source>
        <dbReference type="PIRSR" id="PIRSR000178-1"/>
    </source>
</evidence>
<dbReference type="PANTHER" id="PTHR10978">
    <property type="entry name" value="SUCCINATE DEHYDROGENASE CYTOCHROME B560 SUBUNIT"/>
    <property type="match status" value="1"/>
</dbReference>
<feature type="binding site" description="axial binding residue" evidence="12">
    <location>
        <position position="90"/>
    </location>
    <ligand>
        <name>heme</name>
        <dbReference type="ChEBI" id="CHEBI:30413"/>
        <note>ligand shared with second transmembrane subunit</note>
    </ligand>
    <ligandPart>
        <name>Fe</name>
        <dbReference type="ChEBI" id="CHEBI:18248"/>
    </ligandPart>
</feature>
<evidence type="ECO:0000313" key="14">
    <source>
        <dbReference type="EMBL" id="MBB6169212.1"/>
    </source>
</evidence>
<keyword evidence="6 13" id="KW-0812">Transmembrane</keyword>
<feature type="transmembrane region" description="Helical" evidence="13">
    <location>
        <begin position="114"/>
        <end position="136"/>
    </location>
</feature>
<keyword evidence="9 12" id="KW-0408">Iron</keyword>
<name>A0A841KCW6_9HYPH</name>
<protein>
    <recommendedName>
        <fullName evidence="4">Succinate dehydrogenase cytochrome b556 subunit</fullName>
    </recommendedName>
</protein>
<dbReference type="PANTHER" id="PTHR10978:SF5">
    <property type="entry name" value="SUCCINATE DEHYDROGENASE CYTOCHROME B560 SUBUNIT, MITOCHONDRIAL"/>
    <property type="match status" value="1"/>
</dbReference>
<keyword evidence="15" id="KW-1185">Reference proteome</keyword>
<dbReference type="InterPro" id="IPR000701">
    <property type="entry name" value="SuccDH_FuR_B_TM-su"/>
</dbReference>
<accession>A0A841KCW6</accession>
<comment type="cofactor">
    <cofactor evidence="12">
        <name>heme</name>
        <dbReference type="ChEBI" id="CHEBI:30413"/>
    </cofactor>
    <text evidence="12">The heme is bound between the two transmembrane subunits.</text>
</comment>
<dbReference type="GO" id="GO:0006099">
    <property type="term" value="P:tricarboxylic acid cycle"/>
    <property type="evidence" value="ECO:0007669"/>
    <property type="project" value="InterPro"/>
</dbReference>
<comment type="similarity">
    <text evidence="3">Belongs to the cytochrome b560 family.</text>
</comment>
<dbReference type="PROSITE" id="PS01001">
    <property type="entry name" value="SDH_CYT_2"/>
    <property type="match status" value="1"/>
</dbReference>
<feature type="transmembrane region" description="Helical" evidence="13">
    <location>
        <begin position="34"/>
        <end position="56"/>
    </location>
</feature>
<proteinExistence type="inferred from homology"/>
<evidence type="ECO:0000256" key="8">
    <source>
        <dbReference type="ARBA" id="ARBA00022989"/>
    </source>
</evidence>
<dbReference type="RefSeq" id="WP_183335526.1">
    <property type="nucleotide sequence ID" value="NZ_BMHX01000006.1"/>
</dbReference>
<dbReference type="InterPro" id="IPR034804">
    <property type="entry name" value="SQR/QFR_C/D"/>
</dbReference>
<sequence length="137" mass="15191">MAEANVPGTRPEDIRPLSPHLQIYRWTWTMAMSVAHRITGAALYVGSLLLVIWLLALASGPEAFETAQWFFGSFLGRLILFGYTWALLHHMLGGIRHFIWDVGLGFDAASRHTLARLTLIASAALTLLVWVIGYAVS</sequence>
<dbReference type="Gene3D" id="1.20.1300.10">
    <property type="entry name" value="Fumarate reductase/succinate dehydrogenase, transmembrane subunit"/>
    <property type="match status" value="1"/>
</dbReference>
<evidence type="ECO:0000256" key="4">
    <source>
        <dbReference type="ARBA" id="ARBA00020076"/>
    </source>
</evidence>
<evidence type="ECO:0000256" key="2">
    <source>
        <dbReference type="ARBA" id="ARBA00004141"/>
    </source>
</evidence>
<evidence type="ECO:0000256" key="7">
    <source>
        <dbReference type="ARBA" id="ARBA00022723"/>
    </source>
</evidence>
<dbReference type="InterPro" id="IPR018495">
    <property type="entry name" value="Succ_DH_cyt_bsu_CS"/>
</dbReference>
<evidence type="ECO:0000256" key="9">
    <source>
        <dbReference type="ARBA" id="ARBA00023004"/>
    </source>
</evidence>
<dbReference type="CDD" id="cd03499">
    <property type="entry name" value="SQR_TypeC_SdhC"/>
    <property type="match status" value="1"/>
</dbReference>
<dbReference type="GO" id="GO:0016020">
    <property type="term" value="C:membrane"/>
    <property type="evidence" value="ECO:0007669"/>
    <property type="project" value="UniProtKB-SubCell"/>
</dbReference>
<comment type="subcellular location">
    <subcellularLocation>
        <location evidence="2">Membrane</location>
        <topology evidence="2">Multi-pass membrane protein</topology>
    </subcellularLocation>
</comment>
<evidence type="ECO:0000256" key="10">
    <source>
        <dbReference type="ARBA" id="ARBA00023136"/>
    </source>
</evidence>
<dbReference type="SUPFAM" id="SSF81343">
    <property type="entry name" value="Fumarate reductase respiratory complex transmembrane subunits"/>
    <property type="match status" value="1"/>
</dbReference>
<keyword evidence="5 12" id="KW-0349">Heme</keyword>
<evidence type="ECO:0000256" key="6">
    <source>
        <dbReference type="ARBA" id="ARBA00022692"/>
    </source>
</evidence>
<dbReference type="AlphaFoldDB" id="A0A841KCW6"/>
<feature type="transmembrane region" description="Helical" evidence="13">
    <location>
        <begin position="68"/>
        <end position="88"/>
    </location>
</feature>
<keyword evidence="10 13" id="KW-0472">Membrane</keyword>
<evidence type="ECO:0000256" key="5">
    <source>
        <dbReference type="ARBA" id="ARBA00022617"/>
    </source>
</evidence>
<comment type="caution">
    <text evidence="14">The sequence shown here is derived from an EMBL/GenBank/DDBJ whole genome shotgun (WGS) entry which is preliminary data.</text>
</comment>
<comment type="function">
    <text evidence="1">Membrane-anchoring subunit of succinate dehydrogenase (SDH).</text>
</comment>
<dbReference type="GO" id="GO:0009055">
    <property type="term" value="F:electron transfer activity"/>
    <property type="evidence" value="ECO:0007669"/>
    <property type="project" value="InterPro"/>
</dbReference>
<evidence type="ECO:0000256" key="3">
    <source>
        <dbReference type="ARBA" id="ARBA00007244"/>
    </source>
</evidence>
<keyword evidence="8 13" id="KW-1133">Transmembrane helix</keyword>
<dbReference type="PROSITE" id="PS01000">
    <property type="entry name" value="SDH_CYT_1"/>
    <property type="match status" value="1"/>
</dbReference>
<dbReference type="Proteomes" id="UP000588017">
    <property type="component" value="Unassembled WGS sequence"/>
</dbReference>
<keyword evidence="7 12" id="KW-0479">Metal-binding</keyword>
<evidence type="ECO:0000256" key="1">
    <source>
        <dbReference type="ARBA" id="ARBA00004050"/>
    </source>
</evidence>
<dbReference type="PIRSF" id="PIRSF000178">
    <property type="entry name" value="SDH_cyt_b560"/>
    <property type="match status" value="1"/>
</dbReference>
<dbReference type="NCBIfam" id="TIGR02970">
    <property type="entry name" value="succ_dehyd_cytB"/>
    <property type="match status" value="1"/>
</dbReference>
<dbReference type="InterPro" id="IPR014314">
    <property type="entry name" value="Succ_DH_cytb556"/>
</dbReference>
<comment type="subunit">
    <text evidence="11">Part of an enzyme complex containing four subunits: a flavoprotein, an iron-sulfur protein, plus two membrane-anchoring proteins, SdhC and SdhD. The complex can form homotrimers.</text>
</comment>
<dbReference type="Pfam" id="PF01127">
    <property type="entry name" value="Sdh_cyt"/>
    <property type="match status" value="1"/>
</dbReference>
<organism evidence="14 15">
    <name type="scientific">Chelatococcus composti</name>
    <dbReference type="NCBI Taxonomy" id="1743235"/>
    <lineage>
        <taxon>Bacteria</taxon>
        <taxon>Pseudomonadati</taxon>
        <taxon>Pseudomonadota</taxon>
        <taxon>Alphaproteobacteria</taxon>
        <taxon>Hyphomicrobiales</taxon>
        <taxon>Chelatococcaceae</taxon>
        <taxon>Chelatococcus</taxon>
    </lineage>
</organism>
<dbReference type="EMBL" id="JACHEH010000006">
    <property type="protein sequence ID" value="MBB6169212.1"/>
    <property type="molecule type" value="Genomic_DNA"/>
</dbReference>
<dbReference type="GO" id="GO:0046872">
    <property type="term" value="F:metal ion binding"/>
    <property type="evidence" value="ECO:0007669"/>
    <property type="project" value="UniProtKB-KW"/>
</dbReference>
<evidence type="ECO:0000256" key="11">
    <source>
        <dbReference type="ARBA" id="ARBA00025912"/>
    </source>
</evidence>
<evidence type="ECO:0000313" key="15">
    <source>
        <dbReference type="Proteomes" id="UP000588017"/>
    </source>
</evidence>